<evidence type="ECO:0000313" key="2">
    <source>
        <dbReference type="EMBL" id="GET07692.1"/>
    </source>
</evidence>
<sequence length="85" mass="9531">MVKHPLISQFNLDVRLNLTEILQSLNAWLLAGLLFSGLLFIAVISAGRLLSPKPLSPFIFKLSWLATLTTSLLWLGLLGFLAYYR</sequence>
<feature type="transmembrane region" description="Helical" evidence="1">
    <location>
        <begin position="62"/>
        <end position="84"/>
    </location>
</feature>
<dbReference type="EMBL" id="BLAN01000034">
    <property type="protein sequence ID" value="GET07692.1"/>
    <property type="molecule type" value="Genomic_DNA"/>
</dbReference>
<dbReference type="Proteomes" id="UP000494178">
    <property type="component" value="Unassembled WGS sequence"/>
</dbReference>
<accession>A0A6F9XR25</accession>
<reference evidence="2" key="1">
    <citation type="submission" date="2019-10" db="EMBL/GenBank/DDBJ databases">
        <title>Lactobacillus agilis SY111 Whole Genome Sequencing Project.</title>
        <authorList>
            <person name="Suzuki S."/>
            <person name="Endo A."/>
            <person name="Maeno S."/>
            <person name="Shiwa Y."/>
            <person name="Matsutani M."/>
            <person name="Kajikawa A."/>
        </authorList>
    </citation>
    <scope>NUCLEOTIDE SEQUENCE</scope>
    <source>
        <strain evidence="2">SY111</strain>
    </source>
</reference>
<keyword evidence="1" id="KW-1133">Transmembrane helix</keyword>
<protein>
    <submittedName>
        <fullName evidence="2">Uncharacterized protein</fullName>
    </submittedName>
</protein>
<proteinExistence type="predicted"/>
<evidence type="ECO:0000256" key="1">
    <source>
        <dbReference type="SAM" id="Phobius"/>
    </source>
</evidence>
<name>A0A6F9XR25_9LACO</name>
<keyword evidence="1" id="KW-0472">Membrane</keyword>
<dbReference type="RefSeq" id="WP_172585580.1">
    <property type="nucleotide sequence ID" value="NZ_BLAN01000034.1"/>
</dbReference>
<dbReference type="AlphaFoldDB" id="A0A6F9XR25"/>
<feature type="transmembrane region" description="Helical" evidence="1">
    <location>
        <begin position="27"/>
        <end position="50"/>
    </location>
</feature>
<keyword evidence="1" id="KW-0812">Transmembrane</keyword>
<gene>
    <name evidence="2" type="ORF">SY111_03160</name>
</gene>
<organism evidence="2">
    <name type="scientific">Ligilactobacillus agilis</name>
    <dbReference type="NCBI Taxonomy" id="1601"/>
    <lineage>
        <taxon>Bacteria</taxon>
        <taxon>Bacillati</taxon>
        <taxon>Bacillota</taxon>
        <taxon>Bacilli</taxon>
        <taxon>Lactobacillales</taxon>
        <taxon>Lactobacillaceae</taxon>
        <taxon>Ligilactobacillus</taxon>
    </lineage>
</organism>
<comment type="caution">
    <text evidence="2">The sequence shown here is derived from an EMBL/GenBank/DDBJ whole genome shotgun (WGS) entry which is preliminary data.</text>
</comment>